<dbReference type="GO" id="GO:0006313">
    <property type="term" value="P:DNA transposition"/>
    <property type="evidence" value="ECO:0007669"/>
    <property type="project" value="InterPro"/>
</dbReference>
<evidence type="ECO:0000259" key="2">
    <source>
        <dbReference type="Pfam" id="PF02371"/>
    </source>
</evidence>
<proteinExistence type="predicted"/>
<sequence>MRTIHQLAYCGIDTHKHTHTAKVVDCWLNPLGEITFENRPGKFDSFLKKIKQISGNLQPIFGLEDTRGYGRNLAVYLTGHKFIVKQVNPAYTSSARRSAPTVYKDDSYDAFCIAKTLRDMNNKLPDANQEDIFWTIRQLVKRRDTLANSAKMLQNQLHVQLVSHYPSYKKFFTLLTCTTALYFWEKYPSPKHLEHITAEGLGKELRQIGRNTCSTRKAQQILSLIELDGQTGKAYQLERDFIVQSMVKEIRYKQEAIKDVDEQLAIILPQTGYQLETMPGINLITASRITSEIGDINRFTSADKLARFAGIAPVLFSSAGKGKEQRSKQGNRVLNATLYFLAVQLLSVKGGKPRNPAFHEYFQRKVKEGKKKSQAIICIQRRLINIIYGMMKNKTAYKL</sequence>
<dbReference type="InterPro" id="IPR003346">
    <property type="entry name" value="Transposase_20"/>
</dbReference>
<name>A0A348AF36_9FIRM</name>
<dbReference type="Pfam" id="PF01548">
    <property type="entry name" value="DEDD_Tnp_IS110"/>
    <property type="match status" value="1"/>
</dbReference>
<dbReference type="EMBL" id="AP018449">
    <property type="protein sequence ID" value="BBB89684.1"/>
    <property type="molecule type" value="Genomic_DNA"/>
</dbReference>
<accession>A0A348AF36</accession>
<feature type="domain" description="Transposase IS110-like N-terminal" evidence="1">
    <location>
        <begin position="10"/>
        <end position="166"/>
    </location>
</feature>
<dbReference type="InterPro" id="IPR047650">
    <property type="entry name" value="Transpos_IS110"/>
</dbReference>
<evidence type="ECO:0000313" key="3">
    <source>
        <dbReference type="EMBL" id="BBB89684.1"/>
    </source>
</evidence>
<gene>
    <name evidence="3" type="ORF">MAMMFC1_00317</name>
</gene>
<keyword evidence="4" id="KW-1185">Reference proteome</keyword>
<dbReference type="KEGG" id="mana:MAMMFC1_00317"/>
<dbReference type="AlphaFoldDB" id="A0A348AF36"/>
<evidence type="ECO:0000313" key="4">
    <source>
        <dbReference type="Proteomes" id="UP000276437"/>
    </source>
</evidence>
<dbReference type="NCBIfam" id="NF033542">
    <property type="entry name" value="transpos_IS110"/>
    <property type="match status" value="1"/>
</dbReference>
<organism evidence="3 4">
    <name type="scientific">Methylomusa anaerophila</name>
    <dbReference type="NCBI Taxonomy" id="1930071"/>
    <lineage>
        <taxon>Bacteria</taxon>
        <taxon>Bacillati</taxon>
        <taxon>Bacillota</taxon>
        <taxon>Negativicutes</taxon>
        <taxon>Selenomonadales</taxon>
        <taxon>Sporomusaceae</taxon>
        <taxon>Methylomusa</taxon>
    </lineage>
</organism>
<dbReference type="Proteomes" id="UP000276437">
    <property type="component" value="Chromosome"/>
</dbReference>
<evidence type="ECO:0000259" key="1">
    <source>
        <dbReference type="Pfam" id="PF01548"/>
    </source>
</evidence>
<feature type="domain" description="Transposase IS116/IS110/IS902 C-terminal" evidence="2">
    <location>
        <begin position="274"/>
        <end position="355"/>
    </location>
</feature>
<dbReference type="PANTHER" id="PTHR33055">
    <property type="entry name" value="TRANSPOSASE FOR INSERTION SEQUENCE ELEMENT IS1111A"/>
    <property type="match status" value="1"/>
</dbReference>
<dbReference type="GO" id="GO:0003677">
    <property type="term" value="F:DNA binding"/>
    <property type="evidence" value="ECO:0007669"/>
    <property type="project" value="InterPro"/>
</dbReference>
<dbReference type="GO" id="GO:0004803">
    <property type="term" value="F:transposase activity"/>
    <property type="evidence" value="ECO:0007669"/>
    <property type="project" value="InterPro"/>
</dbReference>
<dbReference type="Pfam" id="PF02371">
    <property type="entry name" value="Transposase_20"/>
    <property type="match status" value="1"/>
</dbReference>
<dbReference type="InterPro" id="IPR002525">
    <property type="entry name" value="Transp_IS110-like_N"/>
</dbReference>
<protein>
    <submittedName>
        <fullName evidence="3">Transposase IS116/IS110/IS902 family protein</fullName>
    </submittedName>
</protein>
<dbReference type="PANTHER" id="PTHR33055:SF15">
    <property type="entry name" value="TRANSPOSASE-RELATED"/>
    <property type="match status" value="1"/>
</dbReference>
<reference evidence="3 4" key="1">
    <citation type="journal article" date="2018" name="Int. J. Syst. Evol. Microbiol.">
        <title>Methylomusa anaerophila gen. nov., sp. nov., an anaerobic methanol-utilizing bacterium isolated from a microbial fuel cell.</title>
        <authorList>
            <person name="Amano N."/>
            <person name="Yamamuro A."/>
            <person name="Miyahara M."/>
            <person name="Kouzuma A."/>
            <person name="Abe T."/>
            <person name="Watanabe K."/>
        </authorList>
    </citation>
    <scope>NUCLEOTIDE SEQUENCE [LARGE SCALE GENOMIC DNA]</scope>
    <source>
        <strain evidence="3 4">MMFC1</strain>
    </source>
</reference>